<sequence>MLAYIKGILRAKYSDSVVVETAGLGFSVNVPLTTLEKLPETGGEVKLYTYAHIREDGWTLYGFLNDDELKMFEQLIKVSGVGPKAAVSLISYITPSQFSLAVLTDDVDTFVKVPGIGKKTALRIILELKDKFKKEQGKEVKSLTLDTGEKPENKIHDAVSALIMLGYTNQQANAAVAAVYNAEKDLETIIRDALKSLAG</sequence>
<keyword evidence="8" id="KW-0378">Hydrolase</keyword>
<dbReference type="GO" id="GO:0009378">
    <property type="term" value="F:four-way junction helicase activity"/>
    <property type="evidence" value="ECO:0007669"/>
    <property type="project" value="InterPro"/>
</dbReference>
<dbReference type="GO" id="GO:0005524">
    <property type="term" value="F:ATP binding"/>
    <property type="evidence" value="ECO:0007669"/>
    <property type="project" value="InterPro"/>
</dbReference>
<keyword evidence="8" id="KW-0547">Nucleotide-binding</keyword>
<dbReference type="Gene3D" id="2.40.50.140">
    <property type="entry name" value="Nucleic acid-binding proteins"/>
    <property type="match status" value="1"/>
</dbReference>
<dbReference type="OrthoDB" id="5293449at2"/>
<dbReference type="EMBL" id="CP014672">
    <property type="protein sequence ID" value="ANW98831.1"/>
    <property type="molecule type" value="Genomic_DNA"/>
</dbReference>
<evidence type="ECO:0000256" key="5">
    <source>
        <dbReference type="ARBA" id="ARBA00023204"/>
    </source>
</evidence>
<dbReference type="SMART" id="SM00278">
    <property type="entry name" value="HhH1"/>
    <property type="match status" value="2"/>
</dbReference>
<keyword evidence="5 6" id="KW-0234">DNA repair</keyword>
<dbReference type="Pfam" id="PF14520">
    <property type="entry name" value="HHH_5"/>
    <property type="match status" value="1"/>
</dbReference>
<dbReference type="InterPro" id="IPR000085">
    <property type="entry name" value="RuvA"/>
</dbReference>
<dbReference type="GO" id="GO:0048476">
    <property type="term" value="C:Holliday junction resolvase complex"/>
    <property type="evidence" value="ECO:0007669"/>
    <property type="project" value="UniProtKB-UniRule"/>
</dbReference>
<gene>
    <name evidence="6" type="primary">ruvA</name>
    <name evidence="8" type="ORF">CSTERTH_07235</name>
</gene>
<accession>A0A1B1YDJ7</accession>
<evidence type="ECO:0000256" key="2">
    <source>
        <dbReference type="ARBA" id="ARBA00022763"/>
    </source>
</evidence>
<evidence type="ECO:0000256" key="3">
    <source>
        <dbReference type="ARBA" id="ARBA00023125"/>
    </source>
</evidence>
<dbReference type="AlphaFoldDB" id="A0A1B1YDJ7"/>
<keyword evidence="2 6" id="KW-0227">DNA damage</keyword>
<keyword evidence="8" id="KW-0347">Helicase</keyword>
<dbReference type="GO" id="GO:0009379">
    <property type="term" value="C:Holliday junction helicase complex"/>
    <property type="evidence" value="ECO:0007669"/>
    <property type="project" value="InterPro"/>
</dbReference>
<proteinExistence type="inferred from homology"/>
<comment type="similarity">
    <text evidence="6">Belongs to the RuvA family.</text>
</comment>
<evidence type="ECO:0000256" key="4">
    <source>
        <dbReference type="ARBA" id="ARBA00023172"/>
    </source>
</evidence>
<protein>
    <recommendedName>
        <fullName evidence="6">Holliday junction branch migration complex subunit RuvA</fullName>
    </recommendedName>
</protein>
<evidence type="ECO:0000313" key="9">
    <source>
        <dbReference type="Proteomes" id="UP000092971"/>
    </source>
</evidence>
<dbReference type="InterPro" id="IPR012340">
    <property type="entry name" value="NA-bd_OB-fold"/>
</dbReference>
<comment type="subcellular location">
    <subcellularLocation>
        <location evidence="6">Cytoplasm</location>
    </subcellularLocation>
</comment>
<keyword evidence="8" id="KW-0067">ATP-binding</keyword>
<dbReference type="InterPro" id="IPR003583">
    <property type="entry name" value="Hlx-hairpin-Hlx_DNA-bd_motif"/>
</dbReference>
<comment type="subunit">
    <text evidence="6">Homotetramer. Forms an RuvA(8)-RuvB(12)-Holliday junction (HJ) complex. HJ DNA is sandwiched between 2 RuvA tetramers; dsDNA enters through RuvA and exits via RuvB. An RuvB hexamer assembles on each DNA strand where it exits the tetramer. Each RuvB hexamer is contacted by two RuvA subunits (via domain III) on 2 adjacent RuvB subunits; this complex drives branch migration. In the full resolvosome a probable DNA-RuvA(4)-RuvB(12)-RuvC(2) complex forms which resolves the HJ.</text>
</comment>
<feature type="region of interest" description="Domain III" evidence="6">
    <location>
        <begin position="154"/>
        <end position="199"/>
    </location>
</feature>
<dbReference type="SUPFAM" id="SSF47781">
    <property type="entry name" value="RuvA domain 2-like"/>
    <property type="match status" value="1"/>
</dbReference>
<dbReference type="InterPro" id="IPR011114">
    <property type="entry name" value="RuvA_C"/>
</dbReference>
<feature type="region of interest" description="Domain I" evidence="6">
    <location>
        <begin position="1"/>
        <end position="64"/>
    </location>
</feature>
<dbReference type="SUPFAM" id="SSF46929">
    <property type="entry name" value="DNA helicase RuvA subunit, C-terminal domain"/>
    <property type="match status" value="1"/>
</dbReference>
<evidence type="ECO:0000313" key="8">
    <source>
        <dbReference type="EMBL" id="ANW98831.1"/>
    </source>
</evidence>
<evidence type="ECO:0000259" key="7">
    <source>
        <dbReference type="SMART" id="SM00278"/>
    </source>
</evidence>
<keyword evidence="4 6" id="KW-0233">DNA recombination</keyword>
<dbReference type="InterPro" id="IPR013849">
    <property type="entry name" value="DNA_helicase_Holl-junc_RuvA_I"/>
</dbReference>
<dbReference type="GO" id="GO:0006281">
    <property type="term" value="P:DNA repair"/>
    <property type="evidence" value="ECO:0007669"/>
    <property type="project" value="UniProtKB-UniRule"/>
</dbReference>
<dbReference type="GO" id="GO:0006310">
    <property type="term" value="P:DNA recombination"/>
    <property type="evidence" value="ECO:0007669"/>
    <property type="project" value="UniProtKB-UniRule"/>
</dbReference>
<dbReference type="NCBIfam" id="TIGR00084">
    <property type="entry name" value="ruvA"/>
    <property type="match status" value="1"/>
</dbReference>
<dbReference type="Proteomes" id="UP000092971">
    <property type="component" value="Chromosome"/>
</dbReference>
<dbReference type="RefSeq" id="WP_015359150.1">
    <property type="nucleotide sequence ID" value="NZ_CP014672.1"/>
</dbReference>
<feature type="domain" description="Helix-hairpin-helix DNA-binding motif class 1" evidence="7">
    <location>
        <begin position="73"/>
        <end position="92"/>
    </location>
</feature>
<evidence type="ECO:0000256" key="6">
    <source>
        <dbReference type="HAMAP-Rule" id="MF_00031"/>
    </source>
</evidence>
<comment type="caution">
    <text evidence="6">Lacks conserved residue(s) required for the propagation of feature annotation.</text>
</comment>
<dbReference type="GO" id="GO:0005737">
    <property type="term" value="C:cytoplasm"/>
    <property type="evidence" value="ECO:0007669"/>
    <property type="project" value="UniProtKB-SubCell"/>
</dbReference>
<dbReference type="InterPro" id="IPR036267">
    <property type="entry name" value="RuvA_C_sf"/>
</dbReference>
<dbReference type="HAMAP" id="MF_00031">
    <property type="entry name" value="DNA_HJ_migration_RuvA"/>
    <property type="match status" value="1"/>
</dbReference>
<dbReference type="SUPFAM" id="SSF50249">
    <property type="entry name" value="Nucleic acid-binding proteins"/>
    <property type="match status" value="1"/>
</dbReference>
<feature type="domain" description="Helix-hairpin-helix DNA-binding motif class 1" evidence="7">
    <location>
        <begin position="108"/>
        <end position="127"/>
    </location>
</feature>
<comment type="domain">
    <text evidence="6">Has three domains with a flexible linker between the domains II and III and assumes an 'L' shape. Domain III is highly mobile and contacts RuvB.</text>
</comment>
<dbReference type="InterPro" id="IPR010994">
    <property type="entry name" value="RuvA_2-like"/>
</dbReference>
<comment type="function">
    <text evidence="6">The RuvA-RuvB-RuvC complex processes Holliday junction (HJ) DNA during genetic recombination and DNA repair, while the RuvA-RuvB complex plays an important role in the rescue of blocked DNA replication forks via replication fork reversal (RFR). RuvA specifically binds to HJ cruciform DNA, conferring on it an open structure. The RuvB hexamer acts as an ATP-dependent pump, pulling dsDNA into and through the RuvAB complex. HJ branch migration allows RuvC to scan DNA until it finds its consensus sequence, where it cleaves and resolves the cruciform DNA.</text>
</comment>
<organism evidence="8 9">
    <name type="scientific">Thermoclostridium stercorarium subsp. thermolacticum DSM 2910</name>
    <dbReference type="NCBI Taxonomy" id="1121336"/>
    <lineage>
        <taxon>Bacteria</taxon>
        <taxon>Bacillati</taxon>
        <taxon>Bacillota</taxon>
        <taxon>Clostridia</taxon>
        <taxon>Eubacteriales</taxon>
        <taxon>Oscillospiraceae</taxon>
        <taxon>Thermoclostridium</taxon>
    </lineage>
</organism>
<keyword evidence="1 6" id="KW-0963">Cytoplasm</keyword>
<dbReference type="Pfam" id="PF01330">
    <property type="entry name" value="RuvA_N"/>
    <property type="match status" value="1"/>
</dbReference>
<dbReference type="Pfam" id="PF07499">
    <property type="entry name" value="RuvA_C"/>
    <property type="match status" value="1"/>
</dbReference>
<dbReference type="Gene3D" id="1.10.150.20">
    <property type="entry name" value="5' to 3' exonuclease, C-terminal subdomain"/>
    <property type="match status" value="1"/>
</dbReference>
<dbReference type="GO" id="GO:0000400">
    <property type="term" value="F:four-way junction DNA binding"/>
    <property type="evidence" value="ECO:0007669"/>
    <property type="project" value="UniProtKB-UniRule"/>
</dbReference>
<evidence type="ECO:0000256" key="1">
    <source>
        <dbReference type="ARBA" id="ARBA00022490"/>
    </source>
</evidence>
<reference evidence="8 9" key="1">
    <citation type="submission" date="2016-02" db="EMBL/GenBank/DDBJ databases">
        <title>Comparison of Clostridium stercorarium subspecies using comparative genomics and transcriptomics.</title>
        <authorList>
            <person name="Schellenberg J."/>
            <person name="Thallinger G."/>
            <person name="Levin D.B."/>
            <person name="Zhang X."/>
            <person name="Alvare G."/>
            <person name="Fristensky B."/>
            <person name="Sparling R."/>
        </authorList>
    </citation>
    <scope>NUCLEOTIDE SEQUENCE [LARGE SCALE GENOMIC DNA]</scope>
    <source>
        <strain evidence="8 9">DSM 2910</strain>
    </source>
</reference>
<name>A0A1B1YDJ7_THEST</name>
<dbReference type="Gene3D" id="1.10.8.10">
    <property type="entry name" value="DNA helicase RuvA subunit, C-terminal domain"/>
    <property type="match status" value="1"/>
</dbReference>
<keyword evidence="3 6" id="KW-0238">DNA-binding</keyword>